<evidence type="ECO:0000313" key="6">
    <source>
        <dbReference type="EMBL" id="KNC48825.1"/>
    </source>
</evidence>
<keyword evidence="4 5" id="KW-0472">Membrane</keyword>
<dbReference type="InterPro" id="IPR004752">
    <property type="entry name" value="AmpG_permease/AT-1"/>
</dbReference>
<feature type="transmembrane region" description="Helical" evidence="5">
    <location>
        <begin position="439"/>
        <end position="457"/>
    </location>
</feature>
<reference evidence="6 7" key="1">
    <citation type="submission" date="2010-05" db="EMBL/GenBank/DDBJ databases">
        <title>The Genome Sequence of Thecamonas trahens ATCC 50062.</title>
        <authorList>
            <consortium name="The Broad Institute Genome Sequencing Platform"/>
            <person name="Russ C."/>
            <person name="Cuomo C."/>
            <person name="Shea T."/>
            <person name="Young S.K."/>
            <person name="Zeng Q."/>
            <person name="Koehrsen M."/>
            <person name="Haas B."/>
            <person name="Borodovsky M."/>
            <person name="Guigo R."/>
            <person name="Alvarado L."/>
            <person name="Berlin A."/>
            <person name="Bochicchio J."/>
            <person name="Borenstein D."/>
            <person name="Chapman S."/>
            <person name="Chen Z."/>
            <person name="Freedman E."/>
            <person name="Gellesch M."/>
            <person name="Goldberg J."/>
            <person name="Griggs A."/>
            <person name="Gujja S."/>
            <person name="Heilman E."/>
            <person name="Heiman D."/>
            <person name="Hepburn T."/>
            <person name="Howarth C."/>
            <person name="Jen D."/>
            <person name="Larson L."/>
            <person name="Mehta T."/>
            <person name="Park D."/>
            <person name="Pearson M."/>
            <person name="Roberts A."/>
            <person name="Saif S."/>
            <person name="Shenoy N."/>
            <person name="Sisk P."/>
            <person name="Stolte C."/>
            <person name="Sykes S."/>
            <person name="Thomson T."/>
            <person name="Walk T."/>
            <person name="White J."/>
            <person name="Yandava C."/>
            <person name="Burger G."/>
            <person name="Gray M.W."/>
            <person name="Holland P.W.H."/>
            <person name="King N."/>
            <person name="Lang F.B.F."/>
            <person name="Roger A.J."/>
            <person name="Ruiz-Trillo I."/>
            <person name="Lander E."/>
            <person name="Nusbaum C."/>
        </authorList>
    </citation>
    <scope>NUCLEOTIDE SEQUENCE [LARGE SCALE GENOMIC DNA]</scope>
    <source>
        <strain evidence="6 7">ATCC 50062</strain>
    </source>
</reference>
<evidence type="ECO:0000256" key="2">
    <source>
        <dbReference type="ARBA" id="ARBA00022692"/>
    </source>
</evidence>
<dbReference type="GO" id="GO:0035348">
    <property type="term" value="P:acetyl-CoA transmembrane transport"/>
    <property type="evidence" value="ECO:0007669"/>
    <property type="project" value="InterPro"/>
</dbReference>
<sequence length="516" mass="55697">MVRRRKVSEVEYHEEDGMGRLGKDKDEEKQLGGADSLMEVVVGDGRAFWLLVLLYAAQGAPLGITMGSLSFLLKKSFSFSSMGLFSIAMYPYSLKVLWAPLVDAFFVPVFGRRKTWIVPMQTISGLIMIALSYYTPLIVLVDGPHPHSADSLASLPPGAASMTTLVAVFFVLVVVTATQDIAVDGWALTRLAPRNRSYASTCQSIGLNIGFFVSFTVFLALHSPEFCNAYLRSSLTADPHYGLWTLSGYLFFVGMAYLAVTAVLVLFVTEDDDPEGAASVGASGMAAAMDIYRVFLALAKSRNFLRLVAVLLLVKIGFVADDAITPLKLMEAGFKTEDLALVAVIAFPFSIVFAMLAGRWASGPNPFRLFVVAWLVRIGLVFVDGAVVAYYPLLSQPDGSAGTALYVLVVLLSLVSSLASSFMFVVMCGWFARIADPRVGGTILTALNTLSNLGGTWPKPIAMAGVDMLSIPGLVDGYYVVLFGSALAALAIFFAFLRPQLYSLSALSPDSWRVNM</sequence>
<comment type="subcellular location">
    <subcellularLocation>
        <location evidence="1">Membrane</location>
        <topology evidence="1">Multi-pass membrane protein</topology>
    </subcellularLocation>
</comment>
<dbReference type="InterPro" id="IPR024371">
    <property type="entry name" value="AcetylCoA_trans_1-like"/>
</dbReference>
<dbReference type="RefSeq" id="XP_013758245.1">
    <property type="nucleotide sequence ID" value="XM_013902791.1"/>
</dbReference>
<keyword evidence="2 5" id="KW-0812">Transmembrane</keyword>
<feature type="transmembrane region" description="Helical" evidence="5">
    <location>
        <begin position="303"/>
        <end position="320"/>
    </location>
</feature>
<dbReference type="Proteomes" id="UP000054408">
    <property type="component" value="Unassembled WGS sequence"/>
</dbReference>
<evidence type="ECO:0000256" key="1">
    <source>
        <dbReference type="ARBA" id="ARBA00004141"/>
    </source>
</evidence>
<dbReference type="PANTHER" id="PTHR12778">
    <property type="entry name" value="SOLUTE CARRIER FAMILY 33 ACETYL-COA TRANSPORTER -RELATED"/>
    <property type="match status" value="1"/>
</dbReference>
<dbReference type="OMA" id="RRKSWIM"/>
<feature type="transmembrane region" description="Helical" evidence="5">
    <location>
        <begin position="204"/>
        <end position="221"/>
    </location>
</feature>
<evidence type="ECO:0000256" key="5">
    <source>
        <dbReference type="SAM" id="Phobius"/>
    </source>
</evidence>
<dbReference type="Pfam" id="PF13000">
    <property type="entry name" value="Acatn"/>
    <property type="match status" value="3"/>
</dbReference>
<feature type="transmembrane region" description="Helical" evidence="5">
    <location>
        <begin position="241"/>
        <end position="268"/>
    </location>
</feature>
<keyword evidence="3 5" id="KW-1133">Transmembrane helix</keyword>
<feature type="transmembrane region" description="Helical" evidence="5">
    <location>
        <begin position="477"/>
        <end position="497"/>
    </location>
</feature>
<dbReference type="InterPro" id="IPR036259">
    <property type="entry name" value="MFS_trans_sf"/>
</dbReference>
<feature type="transmembrane region" description="Helical" evidence="5">
    <location>
        <begin position="405"/>
        <end position="432"/>
    </location>
</feature>
<dbReference type="EMBL" id="GL349452">
    <property type="protein sequence ID" value="KNC48825.1"/>
    <property type="molecule type" value="Genomic_DNA"/>
</dbReference>
<evidence type="ECO:0000256" key="3">
    <source>
        <dbReference type="ARBA" id="ARBA00022989"/>
    </source>
</evidence>
<protein>
    <submittedName>
        <fullName evidence="6">Acetyl-CoA transporter</fullName>
    </submittedName>
</protein>
<feature type="transmembrane region" description="Helical" evidence="5">
    <location>
        <begin position="369"/>
        <end position="393"/>
    </location>
</feature>
<feature type="transmembrane region" description="Helical" evidence="5">
    <location>
        <begin position="47"/>
        <end position="72"/>
    </location>
</feature>
<organism evidence="6 7">
    <name type="scientific">Thecamonas trahens ATCC 50062</name>
    <dbReference type="NCBI Taxonomy" id="461836"/>
    <lineage>
        <taxon>Eukaryota</taxon>
        <taxon>Apusozoa</taxon>
        <taxon>Apusomonadida</taxon>
        <taxon>Apusomonadidae</taxon>
        <taxon>Thecamonas</taxon>
    </lineage>
</organism>
<dbReference type="AlphaFoldDB" id="A0A0L0D9B1"/>
<proteinExistence type="predicted"/>
<evidence type="ECO:0000313" key="7">
    <source>
        <dbReference type="Proteomes" id="UP000054408"/>
    </source>
</evidence>
<dbReference type="GO" id="GO:0008521">
    <property type="term" value="F:acetyl-CoA transmembrane transporter activity"/>
    <property type="evidence" value="ECO:0007669"/>
    <property type="project" value="InterPro"/>
</dbReference>
<feature type="transmembrane region" description="Helical" evidence="5">
    <location>
        <begin position="123"/>
        <end position="141"/>
    </location>
</feature>
<feature type="transmembrane region" description="Helical" evidence="5">
    <location>
        <begin position="92"/>
        <end position="111"/>
    </location>
</feature>
<dbReference type="Gene3D" id="1.20.1250.20">
    <property type="entry name" value="MFS general substrate transporter like domains"/>
    <property type="match status" value="1"/>
</dbReference>
<feature type="transmembrane region" description="Helical" evidence="5">
    <location>
        <begin position="161"/>
        <end position="183"/>
    </location>
</feature>
<dbReference type="eggNOG" id="KOG3574">
    <property type="taxonomic scope" value="Eukaryota"/>
</dbReference>
<feature type="transmembrane region" description="Helical" evidence="5">
    <location>
        <begin position="340"/>
        <end position="357"/>
    </location>
</feature>
<dbReference type="PANTHER" id="PTHR12778:SF9">
    <property type="entry name" value="ACETYL-COENZYME A TRANSPORTER 1"/>
    <property type="match status" value="1"/>
</dbReference>
<dbReference type="SUPFAM" id="SSF103473">
    <property type="entry name" value="MFS general substrate transporter"/>
    <property type="match status" value="1"/>
</dbReference>
<dbReference type="GeneID" id="25564107"/>
<dbReference type="GO" id="GO:0016020">
    <property type="term" value="C:membrane"/>
    <property type="evidence" value="ECO:0007669"/>
    <property type="project" value="UniProtKB-SubCell"/>
</dbReference>
<accession>A0A0L0D9B1</accession>
<keyword evidence="7" id="KW-1185">Reference proteome</keyword>
<evidence type="ECO:0000256" key="4">
    <source>
        <dbReference type="ARBA" id="ARBA00023136"/>
    </source>
</evidence>
<dbReference type="OrthoDB" id="6415790at2759"/>
<gene>
    <name evidence="6" type="ORF">AMSG_04570</name>
</gene>
<name>A0A0L0D9B1_THETB</name>
<dbReference type="STRING" id="461836.A0A0L0D9B1"/>